<proteinExistence type="predicted"/>
<dbReference type="EMBL" id="KZ501978">
    <property type="protein sequence ID" value="PKU85282.1"/>
    <property type="molecule type" value="Genomic_DNA"/>
</dbReference>
<protein>
    <submittedName>
        <fullName evidence="1">Uncharacterized protein</fullName>
    </submittedName>
</protein>
<gene>
    <name evidence="1" type="ORF">MA16_Dca010441</name>
</gene>
<dbReference type="AlphaFoldDB" id="A0A2I0XBJ7"/>
<organism evidence="1 2">
    <name type="scientific">Dendrobium catenatum</name>
    <dbReference type="NCBI Taxonomy" id="906689"/>
    <lineage>
        <taxon>Eukaryota</taxon>
        <taxon>Viridiplantae</taxon>
        <taxon>Streptophyta</taxon>
        <taxon>Embryophyta</taxon>
        <taxon>Tracheophyta</taxon>
        <taxon>Spermatophyta</taxon>
        <taxon>Magnoliopsida</taxon>
        <taxon>Liliopsida</taxon>
        <taxon>Asparagales</taxon>
        <taxon>Orchidaceae</taxon>
        <taxon>Epidendroideae</taxon>
        <taxon>Malaxideae</taxon>
        <taxon>Dendrobiinae</taxon>
        <taxon>Dendrobium</taxon>
    </lineage>
</organism>
<reference evidence="1 2" key="2">
    <citation type="journal article" date="2017" name="Nature">
        <title>The Apostasia genome and the evolution of orchids.</title>
        <authorList>
            <person name="Zhang G.Q."/>
            <person name="Liu K.W."/>
            <person name="Li Z."/>
            <person name="Lohaus R."/>
            <person name="Hsiao Y.Y."/>
            <person name="Niu S.C."/>
            <person name="Wang J.Y."/>
            <person name="Lin Y.C."/>
            <person name="Xu Q."/>
            <person name="Chen L.J."/>
            <person name="Yoshida K."/>
            <person name="Fujiwara S."/>
            <person name="Wang Z.W."/>
            <person name="Zhang Y.Q."/>
            <person name="Mitsuda N."/>
            <person name="Wang M."/>
            <person name="Liu G.H."/>
            <person name="Pecoraro L."/>
            <person name="Huang H.X."/>
            <person name="Xiao X.J."/>
            <person name="Lin M."/>
            <person name="Wu X.Y."/>
            <person name="Wu W.L."/>
            <person name="Chen Y.Y."/>
            <person name="Chang S.B."/>
            <person name="Sakamoto S."/>
            <person name="Ohme-Takagi M."/>
            <person name="Yagi M."/>
            <person name="Zeng S.J."/>
            <person name="Shen C.Y."/>
            <person name="Yeh C.M."/>
            <person name="Luo Y.B."/>
            <person name="Tsai W.C."/>
            <person name="Van de Peer Y."/>
            <person name="Liu Z.J."/>
        </authorList>
    </citation>
    <scope>NUCLEOTIDE SEQUENCE [LARGE SCALE GENOMIC DNA]</scope>
    <source>
        <tissue evidence="1">The whole plant</tissue>
    </source>
</reference>
<sequence length="150" mass="16512">MTTFNFGVKVNSKMNKPLFINEGGLLLKKKETYVVGKGKKILVEDNLEALVSSGMALSAKGDLATCHSSNSKTELNNIFNTLDICSISCWKEGSPLKGANGSNESNVLECLRFRPLLVIYILIWRKCGNAYLVILQGAMKFMMNCLLALN</sequence>
<evidence type="ECO:0000313" key="1">
    <source>
        <dbReference type="EMBL" id="PKU85282.1"/>
    </source>
</evidence>
<dbReference type="Proteomes" id="UP000233837">
    <property type="component" value="Unassembled WGS sequence"/>
</dbReference>
<reference evidence="1 2" key="1">
    <citation type="journal article" date="2016" name="Sci. Rep.">
        <title>The Dendrobium catenatum Lindl. genome sequence provides insights into polysaccharide synthase, floral development and adaptive evolution.</title>
        <authorList>
            <person name="Zhang G.Q."/>
            <person name="Xu Q."/>
            <person name="Bian C."/>
            <person name="Tsai W.C."/>
            <person name="Yeh C.M."/>
            <person name="Liu K.W."/>
            <person name="Yoshida K."/>
            <person name="Zhang L.S."/>
            <person name="Chang S.B."/>
            <person name="Chen F."/>
            <person name="Shi Y."/>
            <person name="Su Y.Y."/>
            <person name="Zhang Y.Q."/>
            <person name="Chen L.J."/>
            <person name="Yin Y."/>
            <person name="Lin M."/>
            <person name="Huang H."/>
            <person name="Deng H."/>
            <person name="Wang Z.W."/>
            <person name="Zhu S.L."/>
            <person name="Zhao X."/>
            <person name="Deng C."/>
            <person name="Niu S.C."/>
            <person name="Huang J."/>
            <person name="Wang M."/>
            <person name="Liu G.H."/>
            <person name="Yang H.J."/>
            <person name="Xiao X.J."/>
            <person name="Hsiao Y.Y."/>
            <person name="Wu W.L."/>
            <person name="Chen Y.Y."/>
            <person name="Mitsuda N."/>
            <person name="Ohme-Takagi M."/>
            <person name="Luo Y.B."/>
            <person name="Van de Peer Y."/>
            <person name="Liu Z.J."/>
        </authorList>
    </citation>
    <scope>NUCLEOTIDE SEQUENCE [LARGE SCALE GENOMIC DNA]</scope>
    <source>
        <tissue evidence="1">The whole plant</tissue>
    </source>
</reference>
<accession>A0A2I0XBJ7</accession>
<name>A0A2I0XBJ7_9ASPA</name>
<keyword evidence="2" id="KW-1185">Reference proteome</keyword>
<evidence type="ECO:0000313" key="2">
    <source>
        <dbReference type="Proteomes" id="UP000233837"/>
    </source>
</evidence>